<organism evidence="5 6">
    <name type="scientific">Ranatra chinensis</name>
    <dbReference type="NCBI Taxonomy" id="642074"/>
    <lineage>
        <taxon>Eukaryota</taxon>
        <taxon>Metazoa</taxon>
        <taxon>Ecdysozoa</taxon>
        <taxon>Arthropoda</taxon>
        <taxon>Hexapoda</taxon>
        <taxon>Insecta</taxon>
        <taxon>Pterygota</taxon>
        <taxon>Neoptera</taxon>
        <taxon>Paraneoptera</taxon>
        <taxon>Hemiptera</taxon>
        <taxon>Heteroptera</taxon>
        <taxon>Panheteroptera</taxon>
        <taxon>Nepomorpha</taxon>
        <taxon>Nepidae</taxon>
        <taxon>Ranatrinae</taxon>
        <taxon>Ranatra</taxon>
    </lineage>
</organism>
<evidence type="ECO:0000313" key="6">
    <source>
        <dbReference type="Proteomes" id="UP001558652"/>
    </source>
</evidence>
<keyword evidence="2" id="KW-0963">Cytoplasm</keyword>
<dbReference type="PANTHER" id="PTHR44085">
    <property type="entry name" value="SEPIAPTERIN REDUCTASE"/>
    <property type="match status" value="1"/>
</dbReference>
<dbReference type="InterPro" id="IPR002347">
    <property type="entry name" value="SDR_fam"/>
</dbReference>
<evidence type="ECO:0000256" key="3">
    <source>
        <dbReference type="ARBA" id="ARBA00022857"/>
    </source>
</evidence>
<comment type="subcellular location">
    <subcellularLocation>
        <location evidence="1">Cytoplasm</location>
    </subcellularLocation>
</comment>
<evidence type="ECO:0000256" key="2">
    <source>
        <dbReference type="ARBA" id="ARBA00022490"/>
    </source>
</evidence>
<dbReference type="InterPro" id="IPR051721">
    <property type="entry name" value="Biopterin_syn/organic_redct"/>
</dbReference>
<sequence length="260" mass="28553">MASERKFWNQKTFSLVTGASQGIGECIAVEFCKKFGPGSTIVLTARSREGLESTKKQILENSPNINVQVECCDLSKPDMKTLEEMAAHGTKGEVYDLYLLVHNAGSEGGGHLALEMTDLAYWQSYMTVNVYSAPILMQAFLNQVPEGRKKCVVNISSLAAVQPISGLGSYCVGKAAREMYYRVLAEENPDLEVLNYSPGPVKTAMIDRIINNLGGEVRSNFVKMRDEDSLVKPHDTIAKLITLLAQGGYKSGSHLDYFDP</sequence>
<dbReference type="GO" id="GO:0016491">
    <property type="term" value="F:oxidoreductase activity"/>
    <property type="evidence" value="ECO:0007669"/>
    <property type="project" value="UniProtKB-KW"/>
</dbReference>
<dbReference type="AlphaFoldDB" id="A0ABD0YRW2"/>
<dbReference type="Gene3D" id="3.40.50.720">
    <property type="entry name" value="NAD(P)-binding Rossmann-like Domain"/>
    <property type="match status" value="1"/>
</dbReference>
<name>A0ABD0YRW2_9HEMI</name>
<proteinExistence type="predicted"/>
<dbReference type="GO" id="GO:0005737">
    <property type="term" value="C:cytoplasm"/>
    <property type="evidence" value="ECO:0007669"/>
    <property type="project" value="UniProtKB-SubCell"/>
</dbReference>
<dbReference type="PANTHER" id="PTHR44085:SF2">
    <property type="entry name" value="SEPIAPTERIN REDUCTASE"/>
    <property type="match status" value="1"/>
</dbReference>
<dbReference type="PRINTS" id="PR00081">
    <property type="entry name" value="GDHRDH"/>
</dbReference>
<dbReference type="Pfam" id="PF00106">
    <property type="entry name" value="adh_short"/>
    <property type="match status" value="1"/>
</dbReference>
<evidence type="ECO:0000256" key="4">
    <source>
        <dbReference type="ARBA" id="ARBA00023002"/>
    </source>
</evidence>
<dbReference type="Proteomes" id="UP001558652">
    <property type="component" value="Unassembled WGS sequence"/>
</dbReference>
<protein>
    <recommendedName>
        <fullName evidence="7">Sepiapterin reductase</fullName>
    </recommendedName>
</protein>
<evidence type="ECO:0000256" key="1">
    <source>
        <dbReference type="ARBA" id="ARBA00004496"/>
    </source>
</evidence>
<comment type="caution">
    <text evidence="5">The sequence shown here is derived from an EMBL/GenBank/DDBJ whole genome shotgun (WGS) entry which is preliminary data.</text>
</comment>
<gene>
    <name evidence="5" type="ORF">AAG570_013776</name>
</gene>
<keyword evidence="4" id="KW-0560">Oxidoreductase</keyword>
<evidence type="ECO:0000313" key="5">
    <source>
        <dbReference type="EMBL" id="KAL1129247.1"/>
    </source>
</evidence>
<accession>A0ABD0YRW2</accession>
<reference evidence="5 6" key="1">
    <citation type="submission" date="2024-07" db="EMBL/GenBank/DDBJ databases">
        <title>Chromosome-level genome assembly of the water stick insect Ranatra chinensis (Heteroptera: Nepidae).</title>
        <authorList>
            <person name="Liu X."/>
        </authorList>
    </citation>
    <scope>NUCLEOTIDE SEQUENCE [LARGE SCALE GENOMIC DNA]</scope>
    <source>
        <strain evidence="5">Cailab_2021Rc</strain>
        <tissue evidence="5">Muscle</tissue>
    </source>
</reference>
<evidence type="ECO:0008006" key="7">
    <source>
        <dbReference type="Google" id="ProtNLM"/>
    </source>
</evidence>
<keyword evidence="3" id="KW-0521">NADP</keyword>
<keyword evidence="6" id="KW-1185">Reference proteome</keyword>
<dbReference type="InterPro" id="IPR036291">
    <property type="entry name" value="NAD(P)-bd_dom_sf"/>
</dbReference>
<dbReference type="EMBL" id="JBFDAA010000009">
    <property type="protein sequence ID" value="KAL1129247.1"/>
    <property type="molecule type" value="Genomic_DNA"/>
</dbReference>
<dbReference type="SUPFAM" id="SSF51735">
    <property type="entry name" value="NAD(P)-binding Rossmann-fold domains"/>
    <property type="match status" value="1"/>
</dbReference>